<dbReference type="EMBL" id="CP035467">
    <property type="protein sequence ID" value="QCW82360.1"/>
    <property type="molecule type" value="Genomic_DNA"/>
</dbReference>
<dbReference type="OrthoDB" id="5571848at2"/>
<evidence type="ECO:0000313" key="2">
    <source>
        <dbReference type="Proteomes" id="UP000305881"/>
    </source>
</evidence>
<accession>A0A4P9UPC2</accession>
<protein>
    <submittedName>
        <fullName evidence="1">Uncharacterized protein</fullName>
    </submittedName>
</protein>
<gene>
    <name evidence="1" type="ORF">EQU24_08980</name>
</gene>
<dbReference type="AlphaFoldDB" id="A0A4P9UPC2"/>
<organism evidence="1 2">
    <name type="scientific">Methylotuvimicrobium buryatense</name>
    <name type="common">Methylomicrobium buryatense</name>
    <dbReference type="NCBI Taxonomy" id="95641"/>
    <lineage>
        <taxon>Bacteria</taxon>
        <taxon>Pseudomonadati</taxon>
        <taxon>Pseudomonadota</taxon>
        <taxon>Gammaproteobacteria</taxon>
        <taxon>Methylococcales</taxon>
        <taxon>Methylococcaceae</taxon>
        <taxon>Methylotuvimicrobium</taxon>
    </lineage>
</organism>
<dbReference type="Proteomes" id="UP000305881">
    <property type="component" value="Chromosome"/>
</dbReference>
<reference evidence="2" key="1">
    <citation type="journal article" date="2019" name="J. Bacteriol.">
        <title>A Mutagenic Screen Identifies a TonB-Dependent Receptor Required for the Lanthanide Metal Switch in the Type I Methanotroph 'Methylotuvimicrobium buryatense' 5GB1C.</title>
        <authorList>
            <person name="Groom J.D."/>
            <person name="Ford S.M."/>
            <person name="Pesesky M.W."/>
            <person name="Lidstrom M.E."/>
        </authorList>
    </citation>
    <scope>NUCLEOTIDE SEQUENCE [LARGE SCALE GENOMIC DNA]</scope>
    <source>
        <strain evidence="2">5GB1C</strain>
    </source>
</reference>
<name>A0A4P9UPC2_METBY</name>
<keyword evidence="2" id="KW-1185">Reference proteome</keyword>
<proteinExistence type="predicted"/>
<dbReference type="KEGG" id="mbur:EQU24_08980"/>
<sequence>MLDRQASAAGQIFAPAKSAFMPSMAISRRRRAYTDVFTASCRASDRALPTQRAFICRGDGRAFMRVTVTER</sequence>
<evidence type="ECO:0000313" key="1">
    <source>
        <dbReference type="EMBL" id="QCW82360.1"/>
    </source>
</evidence>